<dbReference type="SUPFAM" id="SSF141868">
    <property type="entry name" value="EAL domain-like"/>
    <property type="match status" value="1"/>
</dbReference>
<sequence>MPIWDELTDAIESGVIVTNPQGYCIYSNAYARTLLPLDPMDTPFDSHFSEELRNIFRGEHLPREGQHITAHLKYRSAHHPAEMDLFVKSRPAGGAVVFLNPVRPEISEVMQSEERFRSLVEISPDAICMLSERLDIVYANSSMAALLGIPDQQAVGLNLWQVVEPEDQTFLLKLVQALPSEDQIMPPTEQHWKSLSGERLEVEVVCRSWVEPNTAERITVLIARDIRDRKEAERQLRESEARHRTMLSAIPDTVFLIDRSGVCKDVHSPDPDLLAAPVEMFLGKRIYDLFPPHLAEMFEHVISRALETAELQTIEYALDLGQSVQFFEARVARHSEEDVLAVVRDISAQKASLERLEYLNQSDQLTGLYNRAYLQDTADQLILTADPQNVVGVMLWDVNRFKDINDSLGFAVGDELLQAVARKLRKHVAHPDLLGRLDGDEFAMVLRRSSISELMQVAYSVQNAFEQPLHFAGQQHILSLAMGLAIYPHQGQTYHDLLRQANSALRYAKLNRQGVAVYRPEFDLPSSERMLIEQELRDAIQKRKLVLQYQPLWDIHQQKLWGVECLVRLQNRQGRFISPEEFINLAEETGLIRRLDQRVIELAMEELRDLDFVCSVNLSPSTIRDSEFFAWMRDFALRLGERASRLQIEVTEGTLMQERDVVVSRLEEMRRWGIKVALDDFGVGYSSMSYLKHLPLDVLKLDRSFTTYLGESETDNRLMDSLIQLGHGLGFKVIAEGVETSEQVQWLRTHRCDLIQGYHISRPLSHRDLRQWMGALK</sequence>
<feature type="domain" description="PAS" evidence="2">
    <location>
        <begin position="112"/>
        <end position="182"/>
    </location>
</feature>
<evidence type="ECO:0000313" key="6">
    <source>
        <dbReference type="Proteomes" id="UP000321306"/>
    </source>
</evidence>
<keyword evidence="6" id="KW-1185">Reference proteome</keyword>
<dbReference type="CDD" id="cd01948">
    <property type="entry name" value="EAL"/>
    <property type="match status" value="1"/>
</dbReference>
<dbReference type="NCBIfam" id="TIGR00229">
    <property type="entry name" value="sensory_box"/>
    <property type="match status" value="1"/>
</dbReference>
<dbReference type="Pfam" id="PF00989">
    <property type="entry name" value="PAS"/>
    <property type="match status" value="1"/>
</dbReference>
<gene>
    <name evidence="5" type="ORF">DC3_34310</name>
</gene>
<dbReference type="Proteomes" id="UP000321306">
    <property type="component" value="Unassembled WGS sequence"/>
</dbReference>
<dbReference type="AlphaFoldDB" id="A0A511N5T4"/>
<dbReference type="Gene3D" id="3.30.450.20">
    <property type="entry name" value="PAS domain"/>
    <property type="match status" value="2"/>
</dbReference>
<dbReference type="InterPro" id="IPR013767">
    <property type="entry name" value="PAS_fold"/>
</dbReference>
<dbReference type="InterPro" id="IPR029787">
    <property type="entry name" value="Nucleotide_cyclase"/>
</dbReference>
<dbReference type="InterPro" id="IPR043128">
    <property type="entry name" value="Rev_trsase/Diguanyl_cyclase"/>
</dbReference>
<dbReference type="SMART" id="SM00267">
    <property type="entry name" value="GGDEF"/>
    <property type="match status" value="1"/>
</dbReference>
<dbReference type="InterPro" id="IPR035919">
    <property type="entry name" value="EAL_sf"/>
</dbReference>
<dbReference type="OrthoDB" id="9762141at2"/>
<dbReference type="InterPro" id="IPR013656">
    <property type="entry name" value="PAS_4"/>
</dbReference>
<dbReference type="Pfam" id="PF00563">
    <property type="entry name" value="EAL"/>
    <property type="match status" value="1"/>
</dbReference>
<dbReference type="Pfam" id="PF00990">
    <property type="entry name" value="GGDEF"/>
    <property type="match status" value="1"/>
</dbReference>
<dbReference type="SUPFAM" id="SSF55073">
    <property type="entry name" value="Nucleotide cyclase"/>
    <property type="match status" value="1"/>
</dbReference>
<evidence type="ECO:0000256" key="1">
    <source>
        <dbReference type="SAM" id="Coils"/>
    </source>
</evidence>
<comment type="caution">
    <text evidence="5">The sequence shown here is derived from an EMBL/GenBank/DDBJ whole genome shotgun (WGS) entry which is preliminary data.</text>
</comment>
<dbReference type="PANTHER" id="PTHR44757">
    <property type="entry name" value="DIGUANYLATE CYCLASE DGCP"/>
    <property type="match status" value="1"/>
</dbReference>
<dbReference type="Gene3D" id="3.20.20.450">
    <property type="entry name" value="EAL domain"/>
    <property type="match status" value="1"/>
</dbReference>
<dbReference type="InterPro" id="IPR035965">
    <property type="entry name" value="PAS-like_dom_sf"/>
</dbReference>
<dbReference type="GO" id="GO:0006355">
    <property type="term" value="P:regulation of DNA-templated transcription"/>
    <property type="evidence" value="ECO:0007669"/>
    <property type="project" value="InterPro"/>
</dbReference>
<dbReference type="InterPro" id="IPR001633">
    <property type="entry name" value="EAL_dom"/>
</dbReference>
<evidence type="ECO:0000259" key="2">
    <source>
        <dbReference type="PROSITE" id="PS50112"/>
    </source>
</evidence>
<dbReference type="PROSITE" id="PS50887">
    <property type="entry name" value="GGDEF"/>
    <property type="match status" value="1"/>
</dbReference>
<feature type="domain" description="EAL" evidence="3">
    <location>
        <begin position="529"/>
        <end position="777"/>
    </location>
</feature>
<dbReference type="SMART" id="SM00091">
    <property type="entry name" value="PAS"/>
    <property type="match status" value="3"/>
</dbReference>
<reference evidence="5 6" key="1">
    <citation type="submission" date="2019-07" db="EMBL/GenBank/DDBJ databases">
        <title>Whole genome shotgun sequence of Deinococcus cellulosilyticus NBRC 106333.</title>
        <authorList>
            <person name="Hosoyama A."/>
            <person name="Uohara A."/>
            <person name="Ohji S."/>
            <person name="Ichikawa N."/>
        </authorList>
    </citation>
    <scope>NUCLEOTIDE SEQUENCE [LARGE SCALE GENOMIC DNA]</scope>
    <source>
        <strain evidence="5 6">NBRC 106333</strain>
    </source>
</reference>
<dbReference type="PROSITE" id="PS50112">
    <property type="entry name" value="PAS"/>
    <property type="match status" value="2"/>
</dbReference>
<dbReference type="EMBL" id="BJXB01000015">
    <property type="protein sequence ID" value="GEM47796.1"/>
    <property type="molecule type" value="Genomic_DNA"/>
</dbReference>
<dbReference type="InterPro" id="IPR000014">
    <property type="entry name" value="PAS"/>
</dbReference>
<dbReference type="Pfam" id="PF08448">
    <property type="entry name" value="PAS_4"/>
    <property type="match status" value="1"/>
</dbReference>
<feature type="domain" description="PAS" evidence="2">
    <location>
        <begin position="239"/>
        <end position="309"/>
    </location>
</feature>
<dbReference type="PANTHER" id="PTHR44757:SF2">
    <property type="entry name" value="BIOFILM ARCHITECTURE MAINTENANCE PROTEIN MBAA"/>
    <property type="match status" value="1"/>
</dbReference>
<evidence type="ECO:0000313" key="5">
    <source>
        <dbReference type="EMBL" id="GEM47796.1"/>
    </source>
</evidence>
<keyword evidence="1" id="KW-0175">Coiled coil</keyword>
<dbReference type="InterPro" id="IPR000160">
    <property type="entry name" value="GGDEF_dom"/>
</dbReference>
<dbReference type="SMART" id="SM00052">
    <property type="entry name" value="EAL"/>
    <property type="match status" value="1"/>
</dbReference>
<dbReference type="RefSeq" id="WP_146886331.1">
    <property type="nucleotide sequence ID" value="NZ_BJXB01000015.1"/>
</dbReference>
<evidence type="ECO:0000259" key="3">
    <source>
        <dbReference type="PROSITE" id="PS50883"/>
    </source>
</evidence>
<protein>
    <submittedName>
        <fullName evidence="5">Uncharacterized protein</fullName>
    </submittedName>
</protein>
<dbReference type="CDD" id="cd01949">
    <property type="entry name" value="GGDEF"/>
    <property type="match status" value="1"/>
</dbReference>
<dbReference type="InterPro" id="IPR052155">
    <property type="entry name" value="Biofilm_reg_signaling"/>
</dbReference>
<dbReference type="NCBIfam" id="TIGR00254">
    <property type="entry name" value="GGDEF"/>
    <property type="match status" value="1"/>
</dbReference>
<evidence type="ECO:0000259" key="4">
    <source>
        <dbReference type="PROSITE" id="PS50887"/>
    </source>
</evidence>
<name>A0A511N5T4_DEIC1</name>
<feature type="coiled-coil region" evidence="1">
    <location>
        <begin position="222"/>
        <end position="249"/>
    </location>
</feature>
<dbReference type="PROSITE" id="PS50883">
    <property type="entry name" value="EAL"/>
    <property type="match status" value="1"/>
</dbReference>
<proteinExistence type="predicted"/>
<dbReference type="CDD" id="cd00130">
    <property type="entry name" value="PAS"/>
    <property type="match status" value="2"/>
</dbReference>
<dbReference type="SUPFAM" id="SSF55785">
    <property type="entry name" value="PYP-like sensor domain (PAS domain)"/>
    <property type="match status" value="2"/>
</dbReference>
<accession>A0A511N5T4</accession>
<organism evidence="5 6">
    <name type="scientific">Deinococcus cellulosilyticus (strain DSM 18568 / NBRC 106333 / KACC 11606 / 5516J-15)</name>
    <dbReference type="NCBI Taxonomy" id="1223518"/>
    <lineage>
        <taxon>Bacteria</taxon>
        <taxon>Thermotogati</taxon>
        <taxon>Deinococcota</taxon>
        <taxon>Deinococci</taxon>
        <taxon>Deinococcales</taxon>
        <taxon>Deinococcaceae</taxon>
        <taxon>Deinococcus</taxon>
    </lineage>
</organism>
<feature type="domain" description="GGDEF" evidence="4">
    <location>
        <begin position="389"/>
        <end position="520"/>
    </location>
</feature>
<dbReference type="Gene3D" id="3.30.70.270">
    <property type="match status" value="1"/>
</dbReference>